<reference evidence="3" key="1">
    <citation type="submission" date="2021-06" db="EMBL/GenBank/DDBJ databases">
        <title>Genome Sequence of Mortierella hyaline Strain SCG-10, a Cold-Adapted, Nitrate-Reducing Fungus Isolated from Soil in Minnesota, USA.</title>
        <authorList>
            <person name="Aldossari N."/>
        </authorList>
    </citation>
    <scope>NUCLEOTIDE SEQUENCE</scope>
    <source>
        <strain evidence="3">SCG-10</strain>
    </source>
</reference>
<feature type="compositionally biased region" description="Pro residues" evidence="1">
    <location>
        <begin position="451"/>
        <end position="463"/>
    </location>
</feature>
<keyword evidence="4" id="KW-1185">Reference proteome</keyword>
<feature type="transmembrane region" description="Helical" evidence="2">
    <location>
        <begin position="340"/>
        <end position="361"/>
    </location>
</feature>
<feature type="compositionally biased region" description="Basic and acidic residues" evidence="1">
    <location>
        <begin position="496"/>
        <end position="519"/>
    </location>
</feature>
<feature type="region of interest" description="Disordered" evidence="1">
    <location>
        <begin position="494"/>
        <end position="591"/>
    </location>
</feature>
<feature type="region of interest" description="Disordered" evidence="1">
    <location>
        <begin position="301"/>
        <end position="332"/>
    </location>
</feature>
<evidence type="ECO:0000313" key="4">
    <source>
        <dbReference type="Proteomes" id="UP000707451"/>
    </source>
</evidence>
<evidence type="ECO:0000313" key="3">
    <source>
        <dbReference type="EMBL" id="KAG9064345.1"/>
    </source>
</evidence>
<dbReference type="AlphaFoldDB" id="A0A9P8BQG1"/>
<feature type="compositionally biased region" description="Pro residues" evidence="1">
    <location>
        <begin position="432"/>
        <end position="443"/>
    </location>
</feature>
<evidence type="ECO:0000256" key="2">
    <source>
        <dbReference type="SAM" id="Phobius"/>
    </source>
</evidence>
<feature type="compositionally biased region" description="Low complexity" evidence="1">
    <location>
        <begin position="464"/>
        <end position="474"/>
    </location>
</feature>
<feature type="compositionally biased region" description="Polar residues" evidence="1">
    <location>
        <begin position="521"/>
        <end position="537"/>
    </location>
</feature>
<keyword evidence="2" id="KW-0472">Membrane</keyword>
<dbReference type="Proteomes" id="UP000707451">
    <property type="component" value="Unassembled WGS sequence"/>
</dbReference>
<keyword evidence="2" id="KW-1133">Transmembrane helix</keyword>
<feature type="region of interest" description="Disordered" evidence="1">
    <location>
        <begin position="367"/>
        <end position="418"/>
    </location>
</feature>
<gene>
    <name evidence="3" type="ORF">KI688_003533</name>
</gene>
<accession>A0A9P8BQG1</accession>
<proteinExistence type="predicted"/>
<protein>
    <submittedName>
        <fullName evidence="3">Uncharacterized protein</fullName>
    </submittedName>
</protein>
<name>A0A9P8BQG1_9FUNG</name>
<organism evidence="3 4">
    <name type="scientific">Linnemannia hyalina</name>
    <dbReference type="NCBI Taxonomy" id="64524"/>
    <lineage>
        <taxon>Eukaryota</taxon>
        <taxon>Fungi</taxon>
        <taxon>Fungi incertae sedis</taxon>
        <taxon>Mucoromycota</taxon>
        <taxon>Mortierellomycotina</taxon>
        <taxon>Mortierellomycetes</taxon>
        <taxon>Mortierellales</taxon>
        <taxon>Mortierellaceae</taxon>
        <taxon>Linnemannia</taxon>
    </lineage>
</organism>
<comment type="caution">
    <text evidence="3">The sequence shown here is derived from an EMBL/GenBank/DDBJ whole genome shotgun (WGS) entry which is preliminary data.</text>
</comment>
<dbReference type="OrthoDB" id="2429348at2759"/>
<feature type="region of interest" description="Disordered" evidence="1">
    <location>
        <begin position="432"/>
        <end position="482"/>
    </location>
</feature>
<dbReference type="EMBL" id="JAHRHY010000014">
    <property type="protein sequence ID" value="KAG9064345.1"/>
    <property type="molecule type" value="Genomic_DNA"/>
</dbReference>
<keyword evidence="2" id="KW-0812">Transmembrane</keyword>
<sequence length="591" mass="64334">MEPSIPIPAYPYPCLIHTTTATSLSTALPITTLYLIGVATESFEKEKGRLELSSVDLTDINNPIIQLLESEVDPEHWTAFAPKLCAHYAGSVFPDKKGEVKPTRIHIQQFSKLWSFDSNALLEEGDGGKGGGGGNVKAKFENPSDWNKNVSFLSSRQFAIVGQAGESHITAFEVNGTSGQIFPAHSMEKLVDIRQPQPVKMNNITISPVAIPVHMGTTAFILDQAKDGSVVIYTITPEMSSDLTLIQASPSSLVPRFNEYMVATATPTASQIIVYSVQDGVPRFNSFDLTAKSWSGPALVTQSMPIPPTMTTPGDGSSGGHEGNNGIDSGSITDGKPSGAVIGGAIAGGMIFGILVGLFIVQRKRRRGRDSRKRVITKDGAPSGPEGAEENMPALSDYQQDLSAPPPPPHLFESSGSFTTLSSSTMPLTYIPPRPILAPPQPPLLNQCPTVHPPSIPPRPQQPQPHQQQQQQQRQQHRPRRGFSVQDIEVISFPSIHEKHKYEQEQEQKRLQREQERQQRSHSSQLYSTGRSFSDSDIYQAYPVPTTIVASGDNTNNRDSSNDGSEAEPYTLPAPFVVAPTPRPHKTELLE</sequence>
<feature type="compositionally biased region" description="Polar residues" evidence="1">
    <location>
        <begin position="548"/>
        <end position="564"/>
    </location>
</feature>
<evidence type="ECO:0000256" key="1">
    <source>
        <dbReference type="SAM" id="MobiDB-lite"/>
    </source>
</evidence>